<dbReference type="AlphaFoldDB" id="A0A0D2Y1I9"/>
<evidence type="ECO:0000256" key="1">
    <source>
        <dbReference type="SAM" id="Phobius"/>
    </source>
</evidence>
<evidence type="ECO:0000313" key="2">
    <source>
        <dbReference type="EnsemblFungi" id="FOXG_10132P0"/>
    </source>
</evidence>
<evidence type="ECO:0008006" key="4">
    <source>
        <dbReference type="Google" id="ProtNLM"/>
    </source>
</evidence>
<name>A0A0D2Y1I9_FUSOF</name>
<keyword evidence="1" id="KW-0812">Transmembrane</keyword>
<dbReference type="EnsemblFungi" id="FOXG_10132T0">
    <property type="protein sequence ID" value="FOXG_10132P0"/>
    <property type="gene ID" value="FOXG_10132"/>
</dbReference>
<reference evidence="2" key="2">
    <citation type="submission" date="2025-08" db="UniProtKB">
        <authorList>
            <consortium name="EnsemblFungi"/>
        </authorList>
    </citation>
    <scope>IDENTIFICATION</scope>
    <source>
        <strain evidence="2">4287 / CBS 123668 / FGSC 9935 / NRRL 34936</strain>
    </source>
</reference>
<feature type="transmembrane region" description="Helical" evidence="1">
    <location>
        <begin position="16"/>
        <end position="39"/>
    </location>
</feature>
<keyword evidence="1" id="KW-0472">Membrane</keyword>
<keyword evidence="1" id="KW-1133">Transmembrane helix</keyword>
<evidence type="ECO:0000313" key="3">
    <source>
        <dbReference type="Proteomes" id="UP000002489"/>
    </source>
</evidence>
<sequence>MPSMVVPPSWFGRHRALCMGIISSGTGVGGLFSFVYQAVL</sequence>
<dbReference type="Proteomes" id="UP000002489">
    <property type="component" value="Unassembled WGS sequence"/>
</dbReference>
<accession>A0A0D2Y1I9</accession>
<reference evidence="3" key="1">
    <citation type="journal article" date="2012" name="Mol. Plant Microbe Interact.">
        <title>A highly conserved effector in Fusarium oxysporum is required for full virulence on Arabidopsis.</title>
        <authorList>
            <person name="Thatcher L.F."/>
            <person name="Gardiner D.M."/>
            <person name="Kazan K."/>
            <person name="Manners J."/>
        </authorList>
    </citation>
    <scope>NUCLEOTIDE SEQUENCE [LARGE SCALE GENOMIC DNA]</scope>
    <source>
        <strain evidence="3">Fo5176</strain>
    </source>
</reference>
<protein>
    <recommendedName>
        <fullName evidence="4">Major facilitator superfamily (MFS) profile domain-containing protein</fullName>
    </recommendedName>
</protein>
<organism evidence="2 3">
    <name type="scientific">Fusarium oxysporum (strain Fo5176)</name>
    <name type="common">Fusarium vascular wilt</name>
    <dbReference type="NCBI Taxonomy" id="660025"/>
    <lineage>
        <taxon>Eukaryota</taxon>
        <taxon>Fungi</taxon>
        <taxon>Dikarya</taxon>
        <taxon>Ascomycota</taxon>
        <taxon>Pezizomycotina</taxon>
        <taxon>Sordariomycetes</taxon>
        <taxon>Hypocreomycetidae</taxon>
        <taxon>Hypocreales</taxon>
        <taxon>Nectriaceae</taxon>
        <taxon>Fusarium</taxon>
        <taxon>Fusarium oxysporum species complex</taxon>
    </lineage>
</organism>
<proteinExistence type="predicted"/>